<name>A0ABT7PEJ5_9BACT</name>
<dbReference type="EMBL" id="JASZZN010000003">
    <property type="protein sequence ID" value="MDM4014923.1"/>
    <property type="molecule type" value="Genomic_DNA"/>
</dbReference>
<gene>
    <name evidence="2" type="ORF">QTN89_05740</name>
</gene>
<keyword evidence="3" id="KW-1185">Reference proteome</keyword>
<accession>A0ABT7PEJ5</accession>
<reference evidence="2 3" key="1">
    <citation type="submission" date="2023-06" db="EMBL/GenBank/DDBJ databases">
        <title>Roseiconus lacunae JC819 isolated from Gulf of Mannar region, Tamil Nadu.</title>
        <authorList>
            <person name="Pk S."/>
            <person name="Ch S."/>
            <person name="Ch V.R."/>
        </authorList>
    </citation>
    <scope>NUCLEOTIDE SEQUENCE [LARGE SCALE GENOMIC DNA]</scope>
    <source>
        <strain evidence="2 3">JC819</strain>
    </source>
</reference>
<proteinExistence type="predicted"/>
<sequence>MTFNPNESPLQTPPQDHPAAPTDGIGKGRKWIAFFATTTLLSSFAAAYFAGQSQALHDHHASQPPVNSADSSKWNLPALNATAAVTSEKFSMATGLISSDAEGLFVLDHNSGLLQCSVVYPRLGKFLGLFTVNVQDVLGSGKGTGYMMATGLVDAPSSNNNPVASSVIYVLNTSTGMYACYYIPFNRTFLNSGKPQQGSLVLLSTGSADPVIDRDSQR</sequence>
<evidence type="ECO:0000313" key="3">
    <source>
        <dbReference type="Proteomes" id="UP001239462"/>
    </source>
</evidence>
<organism evidence="2 3">
    <name type="scientific">Roseiconus lacunae</name>
    <dbReference type="NCBI Taxonomy" id="2605694"/>
    <lineage>
        <taxon>Bacteria</taxon>
        <taxon>Pseudomonadati</taxon>
        <taxon>Planctomycetota</taxon>
        <taxon>Planctomycetia</taxon>
        <taxon>Pirellulales</taxon>
        <taxon>Pirellulaceae</taxon>
        <taxon>Roseiconus</taxon>
    </lineage>
</organism>
<feature type="region of interest" description="Disordered" evidence="1">
    <location>
        <begin position="1"/>
        <end position="23"/>
    </location>
</feature>
<comment type="caution">
    <text evidence="2">The sequence shown here is derived from an EMBL/GenBank/DDBJ whole genome shotgun (WGS) entry which is preliminary data.</text>
</comment>
<evidence type="ECO:0000313" key="2">
    <source>
        <dbReference type="EMBL" id="MDM4014923.1"/>
    </source>
</evidence>
<feature type="compositionally biased region" description="Polar residues" evidence="1">
    <location>
        <begin position="1"/>
        <end position="10"/>
    </location>
</feature>
<protein>
    <submittedName>
        <fullName evidence="2">Uncharacterized protein</fullName>
    </submittedName>
</protein>
<evidence type="ECO:0000256" key="1">
    <source>
        <dbReference type="SAM" id="MobiDB-lite"/>
    </source>
</evidence>
<dbReference type="Proteomes" id="UP001239462">
    <property type="component" value="Unassembled WGS sequence"/>
</dbReference>
<dbReference type="RefSeq" id="WP_149496847.1">
    <property type="nucleotide sequence ID" value="NZ_JASZZN010000003.1"/>
</dbReference>